<keyword evidence="6 10" id="KW-0594">Phospholipid biosynthesis</keyword>
<dbReference type="EMBL" id="DVHI01000078">
    <property type="protein sequence ID" value="HIR63136.1"/>
    <property type="molecule type" value="Genomic_DNA"/>
</dbReference>
<dbReference type="InterPro" id="IPR012281">
    <property type="entry name" value="Phospholipid_synth_PlsX-like"/>
</dbReference>
<evidence type="ECO:0000313" key="11">
    <source>
        <dbReference type="EMBL" id="HIR63136.1"/>
    </source>
</evidence>
<comment type="catalytic activity">
    <reaction evidence="1 10">
        <text>a fatty acyl-[ACP] + phosphate = an acyl phosphate + holo-[ACP]</text>
        <dbReference type="Rhea" id="RHEA:42292"/>
        <dbReference type="Rhea" id="RHEA-COMP:9685"/>
        <dbReference type="Rhea" id="RHEA-COMP:14125"/>
        <dbReference type="ChEBI" id="CHEBI:43474"/>
        <dbReference type="ChEBI" id="CHEBI:59918"/>
        <dbReference type="ChEBI" id="CHEBI:64479"/>
        <dbReference type="ChEBI" id="CHEBI:138651"/>
        <dbReference type="EC" id="2.3.1.274"/>
    </reaction>
</comment>
<keyword evidence="5 10" id="KW-0443">Lipid metabolism</keyword>
<dbReference type="PANTHER" id="PTHR30100:SF1">
    <property type="entry name" value="PHOSPHATE ACYLTRANSFERASE"/>
    <property type="match status" value="1"/>
</dbReference>
<dbReference type="Gene3D" id="3.40.718.10">
    <property type="entry name" value="Isopropylmalate Dehydrogenase"/>
    <property type="match status" value="1"/>
</dbReference>
<gene>
    <name evidence="10" type="primary">plsX</name>
    <name evidence="11" type="ORF">IAC94_06420</name>
</gene>
<comment type="subunit">
    <text evidence="9 10">Homodimer. Probably interacts with PlsY.</text>
</comment>
<dbReference type="EC" id="2.3.1.274" evidence="8 10"/>
<evidence type="ECO:0000256" key="3">
    <source>
        <dbReference type="ARBA" id="ARBA00022516"/>
    </source>
</evidence>
<organism evidence="11 12">
    <name type="scientific">Candidatus Coprenecus avistercoris</name>
    <dbReference type="NCBI Taxonomy" id="2840730"/>
    <lineage>
        <taxon>Bacteria</taxon>
        <taxon>Pseudomonadati</taxon>
        <taxon>Bacteroidota</taxon>
        <taxon>Bacteroidia</taxon>
        <taxon>Bacteroidales</taxon>
        <taxon>Rikenellaceae</taxon>
        <taxon>Rikenellaceae incertae sedis</taxon>
        <taxon>Candidatus Coprenecus</taxon>
    </lineage>
</organism>
<evidence type="ECO:0000256" key="10">
    <source>
        <dbReference type="HAMAP-Rule" id="MF_00019"/>
    </source>
</evidence>
<sequence length="316" mass="34274">MRKLRIGLDAMGGDFAPGNEVSGALEALERSGGGFEVYLFGDEKAITGACDRMGCSPGNFVIVHCPDRITFADHPAMSVTRKTQSSLVRGFDMLASGEIDAFAGTGNTGAMMTACCTRLSLVHGVHRPCISVELPGLSGQRILLLDVGFNAECRPEQYCHFAWLGSVYARSVFGVREPRVALLNIGGESGKGHIIAREAWRLMSEAQEYRFTGNIEPDTLFTTDRTDVVVTDGFTGNIFLKQAEGFYEVASARGIHDPYIDRFNYEEYGGTPVLGVSSTVIIGHGRSTPRAIANMILKAENVLNCGLIENFNIFAR</sequence>
<dbReference type="PANTHER" id="PTHR30100">
    <property type="entry name" value="FATTY ACID/PHOSPHOLIPID SYNTHESIS PROTEIN PLSX"/>
    <property type="match status" value="1"/>
</dbReference>
<evidence type="ECO:0000256" key="6">
    <source>
        <dbReference type="ARBA" id="ARBA00023209"/>
    </source>
</evidence>
<comment type="subcellular location">
    <subcellularLocation>
        <location evidence="10">Cytoplasm</location>
    </subcellularLocation>
    <text evidence="10">Associated with the membrane possibly through PlsY.</text>
</comment>
<evidence type="ECO:0000313" key="12">
    <source>
        <dbReference type="Proteomes" id="UP000886744"/>
    </source>
</evidence>
<dbReference type="Proteomes" id="UP000886744">
    <property type="component" value="Unassembled WGS sequence"/>
</dbReference>
<comment type="pathway">
    <text evidence="10">Lipid metabolism; phospholipid metabolism.</text>
</comment>
<keyword evidence="7 10" id="KW-1208">Phospholipid metabolism</keyword>
<comment type="caution">
    <text evidence="11">The sequence shown here is derived from an EMBL/GenBank/DDBJ whole genome shotgun (WGS) entry which is preliminary data.</text>
</comment>
<evidence type="ECO:0000256" key="9">
    <source>
        <dbReference type="ARBA" id="ARBA00046608"/>
    </source>
</evidence>
<evidence type="ECO:0000256" key="2">
    <source>
        <dbReference type="ARBA" id="ARBA00022490"/>
    </source>
</evidence>
<dbReference type="InterPro" id="IPR003664">
    <property type="entry name" value="FA_synthesis"/>
</dbReference>
<reference evidence="11" key="1">
    <citation type="submission" date="2020-10" db="EMBL/GenBank/DDBJ databases">
        <authorList>
            <person name="Gilroy R."/>
        </authorList>
    </citation>
    <scope>NUCLEOTIDE SEQUENCE</scope>
    <source>
        <strain evidence="11">ChiHjej13B12-12457</strain>
    </source>
</reference>
<evidence type="ECO:0000256" key="1">
    <source>
        <dbReference type="ARBA" id="ARBA00001232"/>
    </source>
</evidence>
<name>A0A9D1E289_9BACT</name>
<evidence type="ECO:0000256" key="5">
    <source>
        <dbReference type="ARBA" id="ARBA00023098"/>
    </source>
</evidence>
<keyword evidence="3 10" id="KW-0444">Lipid biosynthesis</keyword>
<dbReference type="HAMAP" id="MF_00019">
    <property type="entry name" value="PlsX"/>
    <property type="match status" value="1"/>
</dbReference>
<dbReference type="GO" id="GO:0008654">
    <property type="term" value="P:phospholipid biosynthetic process"/>
    <property type="evidence" value="ECO:0007669"/>
    <property type="project" value="UniProtKB-KW"/>
</dbReference>
<protein>
    <recommendedName>
        <fullName evidence="8 10">Phosphate acyltransferase</fullName>
        <ecNumber evidence="8 10">2.3.1.274</ecNumber>
    </recommendedName>
    <alternativeName>
        <fullName evidence="10">Acyl-ACP phosphotransacylase</fullName>
    </alternativeName>
    <alternativeName>
        <fullName evidence="10">Acyl-[acyl-carrier-protein]--phosphate acyltransferase</fullName>
    </alternativeName>
    <alternativeName>
        <fullName evidence="10">Phosphate-acyl-ACP acyltransferase</fullName>
    </alternativeName>
</protein>
<comment type="similarity">
    <text evidence="10">Belongs to the PlsX family.</text>
</comment>
<evidence type="ECO:0000256" key="7">
    <source>
        <dbReference type="ARBA" id="ARBA00023264"/>
    </source>
</evidence>
<dbReference type="PIRSF" id="PIRSF002465">
    <property type="entry name" value="Phsphlp_syn_PlsX"/>
    <property type="match status" value="1"/>
</dbReference>
<keyword evidence="4 10" id="KW-0808">Transferase</keyword>
<dbReference type="GO" id="GO:0043811">
    <property type="term" value="F:phosphate:acyl-[acyl carrier protein] acyltransferase activity"/>
    <property type="evidence" value="ECO:0007669"/>
    <property type="project" value="UniProtKB-UniRule"/>
</dbReference>
<dbReference type="AlphaFoldDB" id="A0A9D1E289"/>
<keyword evidence="11" id="KW-0012">Acyltransferase</keyword>
<dbReference type="GO" id="GO:0006633">
    <property type="term" value="P:fatty acid biosynthetic process"/>
    <property type="evidence" value="ECO:0007669"/>
    <property type="project" value="UniProtKB-UniRule"/>
</dbReference>
<comment type="function">
    <text evidence="10">Catalyzes the reversible formation of acyl-phosphate (acyl-PO(4)) from acyl-[acyl-carrier-protein] (acyl-ACP). This enzyme utilizes acyl-ACP as fatty acyl donor, but not acyl-CoA.</text>
</comment>
<evidence type="ECO:0000256" key="8">
    <source>
        <dbReference type="ARBA" id="ARBA00024069"/>
    </source>
</evidence>
<reference evidence="11" key="2">
    <citation type="journal article" date="2021" name="PeerJ">
        <title>Extensive microbial diversity within the chicken gut microbiome revealed by metagenomics and culture.</title>
        <authorList>
            <person name="Gilroy R."/>
            <person name="Ravi A."/>
            <person name="Getino M."/>
            <person name="Pursley I."/>
            <person name="Horton D.L."/>
            <person name="Alikhan N.F."/>
            <person name="Baker D."/>
            <person name="Gharbi K."/>
            <person name="Hall N."/>
            <person name="Watson M."/>
            <person name="Adriaenssens E.M."/>
            <person name="Foster-Nyarko E."/>
            <person name="Jarju S."/>
            <person name="Secka A."/>
            <person name="Antonio M."/>
            <person name="Oren A."/>
            <person name="Chaudhuri R.R."/>
            <person name="La Ragione R."/>
            <person name="Hildebrand F."/>
            <person name="Pallen M.J."/>
        </authorList>
    </citation>
    <scope>NUCLEOTIDE SEQUENCE</scope>
    <source>
        <strain evidence="11">ChiHjej13B12-12457</strain>
    </source>
</reference>
<keyword evidence="2 10" id="KW-0963">Cytoplasm</keyword>
<evidence type="ECO:0000256" key="4">
    <source>
        <dbReference type="ARBA" id="ARBA00022679"/>
    </source>
</evidence>
<dbReference type="GO" id="GO:0005737">
    <property type="term" value="C:cytoplasm"/>
    <property type="evidence" value="ECO:0007669"/>
    <property type="project" value="UniProtKB-SubCell"/>
</dbReference>
<proteinExistence type="inferred from homology"/>
<dbReference type="Pfam" id="PF02504">
    <property type="entry name" value="FA_synthesis"/>
    <property type="match status" value="1"/>
</dbReference>
<accession>A0A9D1E289</accession>
<dbReference type="SUPFAM" id="SSF53659">
    <property type="entry name" value="Isocitrate/Isopropylmalate dehydrogenase-like"/>
    <property type="match status" value="1"/>
</dbReference>